<keyword evidence="11" id="KW-0808">Transferase</keyword>
<evidence type="ECO:0000256" key="3">
    <source>
        <dbReference type="ARBA" id="ARBA00012513"/>
    </source>
</evidence>
<evidence type="ECO:0000313" key="12">
    <source>
        <dbReference type="Proteomes" id="UP000800036"/>
    </source>
</evidence>
<dbReference type="Gene3D" id="1.10.510.10">
    <property type="entry name" value="Transferase(Phosphotransferase) domain 1"/>
    <property type="match status" value="1"/>
</dbReference>
<comment type="catalytic activity">
    <reaction evidence="8">
        <text>L-threonyl-[protein] + ATP = O-phospho-L-threonyl-[protein] + ADP + H(+)</text>
        <dbReference type="Rhea" id="RHEA:46608"/>
        <dbReference type="Rhea" id="RHEA-COMP:11060"/>
        <dbReference type="Rhea" id="RHEA-COMP:11605"/>
        <dbReference type="ChEBI" id="CHEBI:15378"/>
        <dbReference type="ChEBI" id="CHEBI:30013"/>
        <dbReference type="ChEBI" id="CHEBI:30616"/>
        <dbReference type="ChEBI" id="CHEBI:61977"/>
        <dbReference type="ChEBI" id="CHEBI:456216"/>
        <dbReference type="EC" id="2.7.11.1"/>
    </reaction>
</comment>
<protein>
    <recommendedName>
        <fullName evidence="5">EKC/KEOPS complex subunit BUD32</fullName>
        <ecNumber evidence="3">2.7.11.1</ecNumber>
    </recommendedName>
    <alternativeName>
        <fullName evidence="6 7">Atypical Serine/threonine protein kinase BUD32</fullName>
    </alternativeName>
    <alternativeName>
        <fullName evidence="4">EKC/KEOPS complex subunit bud32</fullName>
    </alternativeName>
</protein>
<dbReference type="GO" id="GO:0004674">
    <property type="term" value="F:protein serine/threonine kinase activity"/>
    <property type="evidence" value="ECO:0007669"/>
    <property type="project" value="UniProtKB-EC"/>
</dbReference>
<keyword evidence="12" id="KW-1185">Reference proteome</keyword>
<dbReference type="EMBL" id="ML976788">
    <property type="protein sequence ID" value="KAF1964433.1"/>
    <property type="molecule type" value="Genomic_DNA"/>
</dbReference>
<dbReference type="InterPro" id="IPR001245">
    <property type="entry name" value="Ser-Thr/Tyr_kinase_cat_dom"/>
</dbReference>
<gene>
    <name evidence="11" type="ORF">BU23DRAFT_631813</name>
</gene>
<dbReference type="InterPro" id="IPR011009">
    <property type="entry name" value="Kinase-like_dom_sf"/>
</dbReference>
<comment type="catalytic activity">
    <reaction evidence="9">
        <text>L-seryl-[protein] + ATP = O-phospho-L-seryl-[protein] + ADP + H(+)</text>
        <dbReference type="Rhea" id="RHEA:17989"/>
        <dbReference type="Rhea" id="RHEA-COMP:9863"/>
        <dbReference type="Rhea" id="RHEA-COMP:11604"/>
        <dbReference type="ChEBI" id="CHEBI:15378"/>
        <dbReference type="ChEBI" id="CHEBI:29999"/>
        <dbReference type="ChEBI" id="CHEBI:30616"/>
        <dbReference type="ChEBI" id="CHEBI:83421"/>
        <dbReference type="ChEBI" id="CHEBI:456216"/>
        <dbReference type="EC" id="2.7.11.1"/>
    </reaction>
</comment>
<name>A0A6A5UGV1_9PLEO</name>
<evidence type="ECO:0000259" key="10">
    <source>
        <dbReference type="PROSITE" id="PS50011"/>
    </source>
</evidence>
<evidence type="ECO:0000256" key="7">
    <source>
        <dbReference type="ARBA" id="ARBA00033194"/>
    </source>
</evidence>
<dbReference type="EC" id="2.7.11.1" evidence="3"/>
<keyword evidence="11" id="KW-0418">Kinase</keyword>
<dbReference type="InterPro" id="IPR051681">
    <property type="entry name" value="Ser/Thr_Kinases-Pseudokinases"/>
</dbReference>
<proteinExistence type="predicted"/>
<accession>A0A6A5UGV1</accession>
<dbReference type="GO" id="GO:0005524">
    <property type="term" value="F:ATP binding"/>
    <property type="evidence" value="ECO:0007669"/>
    <property type="project" value="InterPro"/>
</dbReference>
<dbReference type="Proteomes" id="UP000800036">
    <property type="component" value="Unassembled WGS sequence"/>
</dbReference>
<dbReference type="PROSITE" id="PS00109">
    <property type="entry name" value="PROTEIN_KINASE_TYR"/>
    <property type="match status" value="1"/>
</dbReference>
<comment type="subunit">
    <text evidence="2">Component of the EKC/KEOPS complex composed of at least BUD32, CGI121, GON7, KAE1 and PCC1; the whole complex dimerizes.</text>
</comment>
<dbReference type="AlphaFoldDB" id="A0A6A5UGV1"/>
<reference evidence="11" key="1">
    <citation type="journal article" date="2020" name="Stud. Mycol.">
        <title>101 Dothideomycetes genomes: a test case for predicting lifestyles and emergence of pathogens.</title>
        <authorList>
            <person name="Haridas S."/>
            <person name="Albert R."/>
            <person name="Binder M."/>
            <person name="Bloem J."/>
            <person name="Labutti K."/>
            <person name="Salamov A."/>
            <person name="Andreopoulos B."/>
            <person name="Baker S."/>
            <person name="Barry K."/>
            <person name="Bills G."/>
            <person name="Bluhm B."/>
            <person name="Cannon C."/>
            <person name="Castanera R."/>
            <person name="Culley D."/>
            <person name="Daum C."/>
            <person name="Ezra D."/>
            <person name="Gonzalez J."/>
            <person name="Henrissat B."/>
            <person name="Kuo A."/>
            <person name="Liang C."/>
            <person name="Lipzen A."/>
            <person name="Lutzoni F."/>
            <person name="Magnuson J."/>
            <person name="Mondo S."/>
            <person name="Nolan M."/>
            <person name="Ohm R."/>
            <person name="Pangilinan J."/>
            <person name="Park H.-J."/>
            <person name="Ramirez L."/>
            <person name="Alfaro M."/>
            <person name="Sun H."/>
            <person name="Tritt A."/>
            <person name="Yoshinaga Y."/>
            <person name="Zwiers L.-H."/>
            <person name="Turgeon B."/>
            <person name="Goodwin S."/>
            <person name="Spatafora J."/>
            <person name="Crous P."/>
            <person name="Grigoriev I."/>
        </authorList>
    </citation>
    <scope>NUCLEOTIDE SEQUENCE</scope>
    <source>
        <strain evidence="11">CBS 107.79</strain>
    </source>
</reference>
<comment type="function">
    <text evidence="1">Component of the EKC/KEOPS complex that is required for the formation of a threonylcarbamoyl group on adenosine at position 37 (t(6)A37) in tRNAs that read codons beginning with adenine. The complex is probably involved in the transfer of the threonylcarbamoyl moiety of threonylcarbamoyl-AMP (TC-AMP) to the N6 group of A37. BUD32 has ATPase activity in the context of the EKC/KEOPS complex and likely plays a supporting role to the catalytic subunit KAE1. The EKC/KEOPS complex also promotes both telomere uncapping and telomere elongation. The complex is required for efficient recruitment of transcriptional coactivators.</text>
</comment>
<evidence type="ECO:0000256" key="5">
    <source>
        <dbReference type="ARBA" id="ARBA00019973"/>
    </source>
</evidence>
<organism evidence="11 12">
    <name type="scientific">Bimuria novae-zelandiae CBS 107.79</name>
    <dbReference type="NCBI Taxonomy" id="1447943"/>
    <lineage>
        <taxon>Eukaryota</taxon>
        <taxon>Fungi</taxon>
        <taxon>Dikarya</taxon>
        <taxon>Ascomycota</taxon>
        <taxon>Pezizomycotina</taxon>
        <taxon>Dothideomycetes</taxon>
        <taxon>Pleosporomycetidae</taxon>
        <taxon>Pleosporales</taxon>
        <taxon>Massarineae</taxon>
        <taxon>Didymosphaeriaceae</taxon>
        <taxon>Bimuria</taxon>
    </lineage>
</organism>
<evidence type="ECO:0000256" key="1">
    <source>
        <dbReference type="ARBA" id="ARBA00003747"/>
    </source>
</evidence>
<evidence type="ECO:0000256" key="4">
    <source>
        <dbReference type="ARBA" id="ARBA00013948"/>
    </source>
</evidence>
<sequence length="260" mass="29353">MSDEIKYPRGFGLKDLSSTIIKTPLHEDCSDLISRERTIYKQLDQQGGHKGILRYYRSVQSRIRLEYAPNGNLRSFIHQNNIAQALTFVHRARVIHRDLTCHNVLLDKKLNIRLSDFAGSSLDGSPLLIAVTASHEYPGPTLSIQGDLFAFSSVLYEIMTGNAPYGDLTKDKILNQYSKGDFPNTKFLQAIGDVIRKCWQSEYNRFELVLADLNARNRTLTFPSTPDVKTSILVSLTVAATIFVLFRSISLGRSRLSLQQ</sequence>
<evidence type="ECO:0000313" key="11">
    <source>
        <dbReference type="EMBL" id="KAF1964433.1"/>
    </source>
</evidence>
<dbReference type="SUPFAM" id="SSF56112">
    <property type="entry name" value="Protein kinase-like (PK-like)"/>
    <property type="match status" value="1"/>
</dbReference>
<dbReference type="OrthoDB" id="1668230at2759"/>
<evidence type="ECO:0000256" key="9">
    <source>
        <dbReference type="ARBA" id="ARBA00048679"/>
    </source>
</evidence>
<evidence type="ECO:0000256" key="6">
    <source>
        <dbReference type="ARBA" id="ARBA00030980"/>
    </source>
</evidence>
<evidence type="ECO:0000256" key="8">
    <source>
        <dbReference type="ARBA" id="ARBA00047899"/>
    </source>
</evidence>
<dbReference type="InterPro" id="IPR000719">
    <property type="entry name" value="Prot_kinase_dom"/>
</dbReference>
<dbReference type="PROSITE" id="PS50011">
    <property type="entry name" value="PROTEIN_KINASE_DOM"/>
    <property type="match status" value="1"/>
</dbReference>
<dbReference type="PANTHER" id="PTHR44329">
    <property type="entry name" value="SERINE/THREONINE-PROTEIN KINASE TNNI3K-RELATED"/>
    <property type="match status" value="1"/>
</dbReference>
<evidence type="ECO:0000256" key="2">
    <source>
        <dbReference type="ARBA" id="ARBA00011534"/>
    </source>
</evidence>
<feature type="domain" description="Protein kinase" evidence="10">
    <location>
        <begin position="1"/>
        <end position="220"/>
    </location>
</feature>
<dbReference type="InterPro" id="IPR008266">
    <property type="entry name" value="Tyr_kinase_AS"/>
</dbReference>
<dbReference type="Pfam" id="PF07714">
    <property type="entry name" value="PK_Tyr_Ser-Thr"/>
    <property type="match status" value="1"/>
</dbReference>